<dbReference type="Proteomes" id="UP000221511">
    <property type="component" value="Segment"/>
</dbReference>
<gene>
    <name evidence="1" type="ORF">PC5_00061</name>
</gene>
<evidence type="ECO:0000313" key="2">
    <source>
        <dbReference type="Proteomes" id="UP000221511"/>
    </source>
</evidence>
<proteinExistence type="predicted"/>
<name>A0A1B0XVN9_9CAUD</name>
<sequence>MLEYFNCYTSKKELYNYEKLKQELNEHGLNIKDDENSIKEDIDENILKRKNNEIK</sequence>
<accession>A0A1B0XVN9</accession>
<dbReference type="EMBL" id="KX229736">
    <property type="protein sequence ID" value="ANH51183.1"/>
    <property type="molecule type" value="Genomic_DNA"/>
</dbReference>
<organism evidence="1 2">
    <name type="scientific">Campylobacter phage PC5</name>
    <dbReference type="NCBI Taxonomy" id="1541690"/>
    <lineage>
        <taxon>Viruses</taxon>
        <taxon>Duplodnaviria</taxon>
        <taxon>Heunggongvirae</taxon>
        <taxon>Uroviricota</taxon>
        <taxon>Caudoviricetes</taxon>
        <taxon>Connertonviridae</taxon>
        <taxon>Fletchervirus</taxon>
        <taxon>Fletchervirus PC5</taxon>
    </lineage>
</organism>
<keyword evidence="2" id="KW-1185">Reference proteome</keyword>
<evidence type="ECO:0000313" key="1">
    <source>
        <dbReference type="EMBL" id="ANH51183.1"/>
    </source>
</evidence>
<protein>
    <submittedName>
        <fullName evidence="1">Uncharacterized protein</fullName>
    </submittedName>
</protein>
<reference evidence="1 2" key="1">
    <citation type="submission" date="2016-05" db="EMBL/GenBank/DDBJ databases">
        <title>Campylobacter bacteriophages isolated in Slovenia.</title>
        <authorList>
            <person name="Janez N."/>
            <person name="Peterka M."/>
            <person name="Accetto T."/>
        </authorList>
    </citation>
    <scope>NUCLEOTIDE SEQUENCE [LARGE SCALE GENOMIC DNA]</scope>
</reference>